<comment type="caution">
    <text evidence="1">The sequence shown here is derived from an EMBL/GenBank/DDBJ whole genome shotgun (WGS) entry which is preliminary data.</text>
</comment>
<organism evidence="1 2">
    <name type="scientific">Kipferlia bialata</name>
    <dbReference type="NCBI Taxonomy" id="797122"/>
    <lineage>
        <taxon>Eukaryota</taxon>
        <taxon>Metamonada</taxon>
        <taxon>Carpediemonas-like organisms</taxon>
        <taxon>Kipferlia</taxon>
    </lineage>
</organism>
<dbReference type="AlphaFoldDB" id="A0A9K3D842"/>
<reference evidence="1 2" key="1">
    <citation type="journal article" date="2018" name="PLoS ONE">
        <title>The draft genome of Kipferlia bialata reveals reductive genome evolution in fornicate parasites.</title>
        <authorList>
            <person name="Tanifuji G."/>
            <person name="Takabayashi S."/>
            <person name="Kume K."/>
            <person name="Takagi M."/>
            <person name="Nakayama T."/>
            <person name="Kamikawa R."/>
            <person name="Inagaki Y."/>
            <person name="Hashimoto T."/>
        </authorList>
    </citation>
    <scope>NUCLEOTIDE SEQUENCE [LARGE SCALE GENOMIC DNA]</scope>
    <source>
        <strain evidence="1">NY0173</strain>
    </source>
</reference>
<protein>
    <submittedName>
        <fullName evidence="1">Uncharacterized protein</fullName>
    </submittedName>
</protein>
<evidence type="ECO:0000313" key="2">
    <source>
        <dbReference type="Proteomes" id="UP000265618"/>
    </source>
</evidence>
<dbReference type="EMBL" id="BDIP01006916">
    <property type="protein sequence ID" value="GIQ90948.1"/>
    <property type="molecule type" value="Genomic_DNA"/>
</dbReference>
<accession>A0A9K3D842</accession>
<proteinExistence type="predicted"/>
<keyword evidence="2" id="KW-1185">Reference proteome</keyword>
<evidence type="ECO:0000313" key="1">
    <source>
        <dbReference type="EMBL" id="GIQ90948.1"/>
    </source>
</evidence>
<dbReference type="Proteomes" id="UP000265618">
    <property type="component" value="Unassembled WGS sequence"/>
</dbReference>
<name>A0A9K3D842_9EUKA</name>
<gene>
    <name evidence="1" type="ORF">KIPB_013960</name>
</gene>
<sequence>MLDLGAGAAPGVEGLMDGLLHLERGCMSLVQSIVHTEVEASMSMGCASSATASSIVRTLASPPASPSLNVLLSSCKPICVDSPVSPVDAYVAVYRTVCVLGLDRQAVSATPSTPEADLAVVRAMFAESASV</sequence>